<keyword evidence="2" id="KW-1185">Reference proteome</keyword>
<comment type="caution">
    <text evidence="1">The sequence shown here is derived from an EMBL/GenBank/DDBJ whole genome shotgun (WGS) entry which is preliminary data.</text>
</comment>
<protein>
    <submittedName>
        <fullName evidence="1">Uncharacterized protein</fullName>
    </submittedName>
</protein>
<accession>A0ABU7I681</accession>
<dbReference type="EMBL" id="JAZDQT010000001">
    <property type="protein sequence ID" value="MEE1944982.1"/>
    <property type="molecule type" value="Genomic_DNA"/>
</dbReference>
<sequence length="158" mass="17798">MKTKKQFALAFLLILGLSCSKDSDEQRKILNGVSSYQTNVSVKSLIERNVYLDVDLSKITLARLQAKKSIAQMREQEMELAKAKALVYRYYSHVKLVDGFYVSDLKTAKSINISEQLFDILQKGIAQINADIRGKRAKGIQIEVPPITRGYLDSLIAN</sequence>
<gene>
    <name evidence="1" type="ORF">VRU48_07685</name>
</gene>
<evidence type="ECO:0000313" key="1">
    <source>
        <dbReference type="EMBL" id="MEE1944982.1"/>
    </source>
</evidence>
<dbReference type="Proteomes" id="UP001336835">
    <property type="component" value="Unassembled WGS sequence"/>
</dbReference>
<reference evidence="1 2" key="1">
    <citation type="submission" date="2024-01" db="EMBL/GenBank/DDBJ databases">
        <title>Pedobacter sp. nov., isolated from fresh soil.</title>
        <authorList>
            <person name="Le N.T.T."/>
        </authorList>
    </citation>
    <scope>NUCLEOTIDE SEQUENCE [LARGE SCALE GENOMIC DNA]</scope>
    <source>
        <strain evidence="1 2">KR3-3</strain>
    </source>
</reference>
<dbReference type="RefSeq" id="WP_330107336.1">
    <property type="nucleotide sequence ID" value="NZ_JAZDQT010000001.1"/>
</dbReference>
<name>A0ABU7I681_9SPHI</name>
<dbReference type="PROSITE" id="PS51257">
    <property type="entry name" value="PROKAR_LIPOPROTEIN"/>
    <property type="match status" value="1"/>
</dbReference>
<proteinExistence type="predicted"/>
<evidence type="ECO:0000313" key="2">
    <source>
        <dbReference type="Proteomes" id="UP001336835"/>
    </source>
</evidence>
<organism evidence="1 2">
    <name type="scientific">Pedobacter albus</name>
    <dbReference type="NCBI Taxonomy" id="3113905"/>
    <lineage>
        <taxon>Bacteria</taxon>
        <taxon>Pseudomonadati</taxon>
        <taxon>Bacteroidota</taxon>
        <taxon>Sphingobacteriia</taxon>
        <taxon>Sphingobacteriales</taxon>
        <taxon>Sphingobacteriaceae</taxon>
        <taxon>Pedobacter</taxon>
    </lineage>
</organism>